<name>A0A379DFX5_9PORP</name>
<dbReference type="Pfam" id="PF13568">
    <property type="entry name" value="OMP_b-brl_2"/>
    <property type="match status" value="1"/>
</dbReference>
<feature type="signal peptide" evidence="1">
    <location>
        <begin position="1"/>
        <end position="36"/>
    </location>
</feature>
<gene>
    <name evidence="3" type="ORF">NCTC13100_00364</name>
</gene>
<keyword evidence="1" id="KW-0732">Signal</keyword>
<evidence type="ECO:0000313" key="3">
    <source>
        <dbReference type="EMBL" id="SUB77249.1"/>
    </source>
</evidence>
<proteinExistence type="predicted"/>
<accession>A0A379DFX5</accession>
<evidence type="ECO:0000313" key="4">
    <source>
        <dbReference type="Proteomes" id="UP000254263"/>
    </source>
</evidence>
<organism evidence="3 4">
    <name type="scientific">Porphyromonas macacae</name>
    <dbReference type="NCBI Taxonomy" id="28115"/>
    <lineage>
        <taxon>Bacteria</taxon>
        <taxon>Pseudomonadati</taxon>
        <taxon>Bacteroidota</taxon>
        <taxon>Bacteroidia</taxon>
        <taxon>Bacteroidales</taxon>
        <taxon>Porphyromonadaceae</taxon>
        <taxon>Porphyromonas</taxon>
    </lineage>
</organism>
<dbReference type="InterPro" id="IPR000758">
    <property type="entry name" value="Enterovir_OMP"/>
</dbReference>
<dbReference type="AlphaFoldDB" id="A0A379DFX5"/>
<sequence>MRRYDFYNNMIRMNMKKRTLLTTLFLLILSVGVANAQLSDWRFRVDASVNFSKGDYKIEKVNDLTTKAIVGYRIGGAVNIPFSSMFYFAPGITFLSKGSNTTIKDRDFGDVKTRTHHIEIPLHLGLRVPIGETLAFNVQFGPYLSYAIAGTAKTDNNKDIDIFKDGIKDMWKEKRFDVGLGAAAMVDINKIYVLLGADFGMLDQAKSLAKDKETTLKNTSFHLGLGYRF</sequence>
<dbReference type="Proteomes" id="UP000254263">
    <property type="component" value="Unassembled WGS sequence"/>
</dbReference>
<evidence type="ECO:0000256" key="1">
    <source>
        <dbReference type="SAM" id="SignalP"/>
    </source>
</evidence>
<dbReference type="PROSITE" id="PS00695">
    <property type="entry name" value="ENT_VIR_OMP_2"/>
    <property type="match status" value="1"/>
</dbReference>
<feature type="domain" description="Outer membrane protein beta-barrel" evidence="2">
    <location>
        <begin position="36"/>
        <end position="193"/>
    </location>
</feature>
<protein>
    <recommendedName>
        <fullName evidence="2">Outer membrane protein beta-barrel domain-containing protein</fullName>
    </recommendedName>
</protein>
<reference evidence="3 4" key="1">
    <citation type="submission" date="2018-06" db="EMBL/GenBank/DDBJ databases">
        <authorList>
            <consortium name="Pathogen Informatics"/>
            <person name="Doyle S."/>
        </authorList>
    </citation>
    <scope>NUCLEOTIDE SEQUENCE [LARGE SCALE GENOMIC DNA]</scope>
    <source>
        <strain evidence="3 4">NCTC13100</strain>
    </source>
</reference>
<dbReference type="InterPro" id="IPR025665">
    <property type="entry name" value="Beta-barrel_OMP_2"/>
</dbReference>
<evidence type="ECO:0000259" key="2">
    <source>
        <dbReference type="Pfam" id="PF13568"/>
    </source>
</evidence>
<dbReference type="GO" id="GO:0044384">
    <property type="term" value="C:host outer membrane"/>
    <property type="evidence" value="ECO:0007669"/>
    <property type="project" value="InterPro"/>
</dbReference>
<dbReference type="EMBL" id="UGTI01000001">
    <property type="protein sequence ID" value="SUB77249.1"/>
    <property type="molecule type" value="Genomic_DNA"/>
</dbReference>
<feature type="chain" id="PRO_5016904921" description="Outer membrane protein beta-barrel domain-containing protein" evidence="1">
    <location>
        <begin position="37"/>
        <end position="229"/>
    </location>
</feature>